<dbReference type="Proteomes" id="UP000078540">
    <property type="component" value="Unassembled WGS sequence"/>
</dbReference>
<feature type="region of interest" description="Disordered" evidence="1">
    <location>
        <begin position="17"/>
        <end position="47"/>
    </location>
</feature>
<gene>
    <name evidence="2" type="ORF">ALC53_06319</name>
</gene>
<evidence type="ECO:0000256" key="1">
    <source>
        <dbReference type="SAM" id="MobiDB-lite"/>
    </source>
</evidence>
<reference evidence="2 3" key="1">
    <citation type="submission" date="2015-09" db="EMBL/GenBank/DDBJ databases">
        <title>Atta colombica WGS genome.</title>
        <authorList>
            <person name="Nygaard S."/>
            <person name="Hu H."/>
            <person name="Boomsma J."/>
            <person name="Zhang G."/>
        </authorList>
    </citation>
    <scope>NUCLEOTIDE SEQUENCE [LARGE SCALE GENOMIC DNA]</scope>
    <source>
        <strain evidence="2">Treedump-2</strain>
        <tissue evidence="2">Whole body</tissue>
    </source>
</reference>
<accession>A0A195BFR9</accession>
<name>A0A195BFR9_9HYME</name>
<protein>
    <submittedName>
        <fullName evidence="2">Uncharacterized protein</fullName>
    </submittedName>
</protein>
<evidence type="ECO:0000313" key="3">
    <source>
        <dbReference type="Proteomes" id="UP000078540"/>
    </source>
</evidence>
<organism evidence="2 3">
    <name type="scientific">Atta colombica</name>
    <dbReference type="NCBI Taxonomy" id="520822"/>
    <lineage>
        <taxon>Eukaryota</taxon>
        <taxon>Metazoa</taxon>
        <taxon>Ecdysozoa</taxon>
        <taxon>Arthropoda</taxon>
        <taxon>Hexapoda</taxon>
        <taxon>Insecta</taxon>
        <taxon>Pterygota</taxon>
        <taxon>Neoptera</taxon>
        <taxon>Endopterygota</taxon>
        <taxon>Hymenoptera</taxon>
        <taxon>Apocrita</taxon>
        <taxon>Aculeata</taxon>
        <taxon>Formicoidea</taxon>
        <taxon>Formicidae</taxon>
        <taxon>Myrmicinae</taxon>
        <taxon>Atta</taxon>
    </lineage>
</organism>
<dbReference type="AlphaFoldDB" id="A0A195BFR9"/>
<dbReference type="EMBL" id="KQ976500">
    <property type="protein sequence ID" value="KYM83054.1"/>
    <property type="molecule type" value="Genomic_DNA"/>
</dbReference>
<proteinExistence type="predicted"/>
<sequence>MARGRIKAAAAAAAAAAATAPQSQMLRPWKSKGGSKSVRAEPANRSRNCQSSLLHISAVHTYFAPHMPRWEFCTIVLANLWKVVIEHASEIERILDNHHEYGYPENPLTCAGRRGSHHDFIEDASEDSR</sequence>
<keyword evidence="3" id="KW-1185">Reference proteome</keyword>
<evidence type="ECO:0000313" key="2">
    <source>
        <dbReference type="EMBL" id="KYM83054.1"/>
    </source>
</evidence>